<organism evidence="2 3">
    <name type="scientific">Desulfitobacterium hafniense DP7</name>
    <dbReference type="NCBI Taxonomy" id="537010"/>
    <lineage>
        <taxon>Bacteria</taxon>
        <taxon>Bacillati</taxon>
        <taxon>Bacillota</taxon>
        <taxon>Clostridia</taxon>
        <taxon>Eubacteriales</taxon>
        <taxon>Desulfitobacteriaceae</taxon>
        <taxon>Desulfitobacterium</taxon>
    </lineage>
</organism>
<dbReference type="HAMAP" id="MF_01526">
    <property type="entry name" value="UPF0342"/>
    <property type="match status" value="1"/>
</dbReference>
<dbReference type="Proteomes" id="UP000004416">
    <property type="component" value="Unassembled WGS sequence"/>
</dbReference>
<dbReference type="InterPro" id="IPR023378">
    <property type="entry name" value="YheA/YmcA-like_dom_sf"/>
</dbReference>
<dbReference type="EMBL" id="AFZX01000046">
    <property type="protein sequence ID" value="EHL07191.1"/>
    <property type="molecule type" value="Genomic_DNA"/>
</dbReference>
<dbReference type="InterPro" id="IPR052767">
    <property type="entry name" value="Bact_com_dev_regulator"/>
</dbReference>
<evidence type="ECO:0000256" key="1">
    <source>
        <dbReference type="HAMAP-Rule" id="MF_01526"/>
    </source>
</evidence>
<proteinExistence type="inferred from homology"/>
<evidence type="ECO:0000313" key="3">
    <source>
        <dbReference type="Proteomes" id="UP000004416"/>
    </source>
</evidence>
<dbReference type="PANTHER" id="PTHR38448:SF1">
    <property type="entry name" value="YLBF FAMILY REGULATOR"/>
    <property type="match status" value="1"/>
</dbReference>
<sequence>MKAQSRNQEKRVESIEDGGVVMTAEIMEKAEVLAAAIAKSVELQNLRSTEEAMMADEQAQQIIADFQNEQQRVYELQAQGQELTDEVQQAIDAMEAKVEGYPPIAAYLQAQEQFTKMLDTINGVLAQAIANDPNGGGCSCDTGCSGCGGSCS</sequence>
<name>G9XM96_DESHA</name>
<evidence type="ECO:0000313" key="2">
    <source>
        <dbReference type="EMBL" id="EHL07191.1"/>
    </source>
</evidence>
<dbReference type="SUPFAM" id="SSF158622">
    <property type="entry name" value="YheA/YmcA-like"/>
    <property type="match status" value="1"/>
</dbReference>
<dbReference type="InterPro" id="IPR010368">
    <property type="entry name" value="Com_YlbF"/>
</dbReference>
<gene>
    <name evidence="2" type="ORF">HMPREF0322_02082</name>
</gene>
<accession>G9XM96</accession>
<reference evidence="2 3" key="1">
    <citation type="submission" date="2011-08" db="EMBL/GenBank/DDBJ databases">
        <authorList>
            <person name="Weinstock G."/>
            <person name="Sodergren E."/>
            <person name="Clifton S."/>
            <person name="Fulton L."/>
            <person name="Fulton B."/>
            <person name="Courtney L."/>
            <person name="Fronick C."/>
            <person name="Harrison M."/>
            <person name="Strong C."/>
            <person name="Farmer C."/>
            <person name="Delahaunty K."/>
            <person name="Markovic C."/>
            <person name="Hall O."/>
            <person name="Minx P."/>
            <person name="Tomlinson C."/>
            <person name="Mitreva M."/>
            <person name="Hou S."/>
            <person name="Chen J."/>
            <person name="Wollam A."/>
            <person name="Pepin K.H."/>
            <person name="Johnson M."/>
            <person name="Bhonagiri V."/>
            <person name="Zhang X."/>
            <person name="Suruliraj S."/>
            <person name="Warren W."/>
            <person name="Chinwalla A."/>
            <person name="Mardis E.R."/>
            <person name="Wilson R.K."/>
        </authorList>
    </citation>
    <scope>NUCLEOTIDE SEQUENCE [LARGE SCALE GENOMIC DNA]</scope>
    <source>
        <strain evidence="2 3">DP7</strain>
    </source>
</reference>
<dbReference type="PATRIC" id="fig|537010.4.peg.1953"/>
<dbReference type="AlphaFoldDB" id="G9XM96"/>
<protein>
    <recommendedName>
        <fullName evidence="1">UPF0342 protein HMPREF0322_02082</fullName>
    </recommendedName>
</protein>
<dbReference type="HOGENOM" id="CLU_140243_1_0_9"/>
<dbReference type="Gene3D" id="1.20.1500.10">
    <property type="entry name" value="YheA/YmcA-like"/>
    <property type="match status" value="1"/>
</dbReference>
<dbReference type="PANTHER" id="PTHR38448">
    <property type="entry name" value="REGULATORY PROTEIN YLBF-RELATED"/>
    <property type="match status" value="1"/>
</dbReference>
<comment type="caution">
    <text evidence="2">The sequence shown here is derived from an EMBL/GenBank/DDBJ whole genome shotgun (WGS) entry which is preliminary data.</text>
</comment>
<comment type="similarity">
    <text evidence="1">Belongs to the UPF0342 family.</text>
</comment>
<dbReference type="Pfam" id="PF06133">
    <property type="entry name" value="Com_YlbF"/>
    <property type="match status" value="1"/>
</dbReference>